<proteinExistence type="predicted"/>
<protein>
    <submittedName>
        <fullName evidence="1">Uncharacterized protein</fullName>
    </submittedName>
</protein>
<sequence length="258" mass="28351">MPEANALPSVFAISELCAHIVDFLRGSDKDLRACALIAPAFTFPAQAVLFRRINLCTSSMKRQRENAAARLRKVLESAPHLRGFVRRVKAPMDAIVLSHLAKMHVPNMAHLVLTNSLMDDHPVGLLVLTAAQAALALPSIQTLEVHVRLQSDADLVFLFARCAPSVRVLDISEVRVGFPMPRAGRAPAPKAQPRTQPRAQLTGLLLRHCTQQVAQWLVSPQCPFDISRVQHLEFHTVSFPNEAPILAVVKVDGRLAGR</sequence>
<name>A0AAD6YJJ6_9AGAR</name>
<gene>
    <name evidence="1" type="ORF">GGX14DRAFT_562758</name>
</gene>
<evidence type="ECO:0000313" key="1">
    <source>
        <dbReference type="EMBL" id="KAJ7215548.1"/>
    </source>
</evidence>
<accession>A0AAD6YJJ6</accession>
<comment type="caution">
    <text evidence="1">The sequence shown here is derived from an EMBL/GenBank/DDBJ whole genome shotgun (WGS) entry which is preliminary data.</text>
</comment>
<organism evidence="1 2">
    <name type="scientific">Mycena pura</name>
    <dbReference type="NCBI Taxonomy" id="153505"/>
    <lineage>
        <taxon>Eukaryota</taxon>
        <taxon>Fungi</taxon>
        <taxon>Dikarya</taxon>
        <taxon>Basidiomycota</taxon>
        <taxon>Agaricomycotina</taxon>
        <taxon>Agaricomycetes</taxon>
        <taxon>Agaricomycetidae</taxon>
        <taxon>Agaricales</taxon>
        <taxon>Marasmiineae</taxon>
        <taxon>Mycenaceae</taxon>
        <taxon>Mycena</taxon>
    </lineage>
</organism>
<keyword evidence="2" id="KW-1185">Reference proteome</keyword>
<dbReference type="Proteomes" id="UP001219525">
    <property type="component" value="Unassembled WGS sequence"/>
</dbReference>
<reference evidence="1" key="1">
    <citation type="submission" date="2023-03" db="EMBL/GenBank/DDBJ databases">
        <title>Massive genome expansion in bonnet fungi (Mycena s.s.) driven by repeated elements and novel gene families across ecological guilds.</title>
        <authorList>
            <consortium name="Lawrence Berkeley National Laboratory"/>
            <person name="Harder C.B."/>
            <person name="Miyauchi S."/>
            <person name="Viragh M."/>
            <person name="Kuo A."/>
            <person name="Thoen E."/>
            <person name="Andreopoulos B."/>
            <person name="Lu D."/>
            <person name="Skrede I."/>
            <person name="Drula E."/>
            <person name="Henrissat B."/>
            <person name="Morin E."/>
            <person name="Kohler A."/>
            <person name="Barry K."/>
            <person name="LaButti K."/>
            <person name="Morin E."/>
            <person name="Salamov A."/>
            <person name="Lipzen A."/>
            <person name="Mereny Z."/>
            <person name="Hegedus B."/>
            <person name="Baldrian P."/>
            <person name="Stursova M."/>
            <person name="Weitz H."/>
            <person name="Taylor A."/>
            <person name="Grigoriev I.V."/>
            <person name="Nagy L.G."/>
            <person name="Martin F."/>
            <person name="Kauserud H."/>
        </authorList>
    </citation>
    <scope>NUCLEOTIDE SEQUENCE</scope>
    <source>
        <strain evidence="1">9144</strain>
    </source>
</reference>
<dbReference type="EMBL" id="JARJCW010000017">
    <property type="protein sequence ID" value="KAJ7215548.1"/>
    <property type="molecule type" value="Genomic_DNA"/>
</dbReference>
<dbReference type="AlphaFoldDB" id="A0AAD6YJJ6"/>
<evidence type="ECO:0000313" key="2">
    <source>
        <dbReference type="Proteomes" id="UP001219525"/>
    </source>
</evidence>